<feature type="domain" description="Hypervirulence associated protein TUDOR" evidence="2">
    <location>
        <begin position="8"/>
        <end position="66"/>
    </location>
</feature>
<feature type="region of interest" description="Disordered" evidence="1">
    <location>
        <begin position="34"/>
        <end position="70"/>
    </location>
</feature>
<dbReference type="Pfam" id="PF11160">
    <property type="entry name" value="Hva1_TUDOR"/>
    <property type="match status" value="1"/>
</dbReference>
<accession>A0A6B3SP10</accession>
<evidence type="ECO:0000313" key="4">
    <source>
        <dbReference type="Proteomes" id="UP000482155"/>
    </source>
</evidence>
<protein>
    <submittedName>
        <fullName evidence="3">DUF2945 domain-containing protein</fullName>
    </submittedName>
</protein>
<dbReference type="Proteomes" id="UP000482155">
    <property type="component" value="Unassembled WGS sequence"/>
</dbReference>
<reference evidence="3 4" key="1">
    <citation type="submission" date="2020-02" db="EMBL/GenBank/DDBJ databases">
        <authorList>
            <person name="Kim M.K."/>
        </authorList>
    </citation>
    <scope>NUCLEOTIDE SEQUENCE [LARGE SCALE GENOMIC DNA]</scope>
    <source>
        <strain evidence="3 4">17J57-3</strain>
    </source>
</reference>
<evidence type="ECO:0000259" key="2">
    <source>
        <dbReference type="Pfam" id="PF11160"/>
    </source>
</evidence>
<dbReference type="EMBL" id="JAAIVB010000046">
    <property type="protein sequence ID" value="NEX62238.1"/>
    <property type="molecule type" value="Genomic_DNA"/>
</dbReference>
<proteinExistence type="predicted"/>
<organism evidence="3 4">
    <name type="scientific">Noviherbaspirillum galbum</name>
    <dbReference type="NCBI Taxonomy" id="2709383"/>
    <lineage>
        <taxon>Bacteria</taxon>
        <taxon>Pseudomonadati</taxon>
        <taxon>Pseudomonadota</taxon>
        <taxon>Betaproteobacteria</taxon>
        <taxon>Burkholderiales</taxon>
        <taxon>Oxalobacteraceae</taxon>
        <taxon>Noviherbaspirillum</taxon>
    </lineage>
</organism>
<feature type="compositionally biased region" description="Basic and acidic residues" evidence="1">
    <location>
        <begin position="59"/>
        <end position="70"/>
    </location>
</feature>
<evidence type="ECO:0000256" key="1">
    <source>
        <dbReference type="SAM" id="MobiDB-lite"/>
    </source>
</evidence>
<dbReference type="RefSeq" id="WP_163964278.1">
    <property type="nucleotide sequence ID" value="NZ_JAAIVB010000046.1"/>
</dbReference>
<evidence type="ECO:0000313" key="3">
    <source>
        <dbReference type="EMBL" id="NEX62238.1"/>
    </source>
</evidence>
<dbReference type="Gene3D" id="2.30.30.1060">
    <property type="match status" value="1"/>
</dbReference>
<dbReference type="AlphaFoldDB" id="A0A6B3SP10"/>
<keyword evidence="4" id="KW-1185">Reference proteome</keyword>
<name>A0A6B3SP10_9BURK</name>
<sequence>MKDEFKTGDKVQWHSSQGLVKGTIKKKLTAPMEIKGHHVNASPDEPQYLVESDQTGSEAAHKPDALKKLH</sequence>
<gene>
    <name evidence="3" type="ORF">G3574_14210</name>
</gene>
<comment type="caution">
    <text evidence="3">The sequence shown here is derived from an EMBL/GenBank/DDBJ whole genome shotgun (WGS) entry which is preliminary data.</text>
</comment>
<dbReference type="InterPro" id="IPR021331">
    <property type="entry name" value="Hva1_TUDOR"/>
</dbReference>